<feature type="region of interest" description="Disordered" evidence="1">
    <location>
        <begin position="1"/>
        <end position="28"/>
    </location>
</feature>
<dbReference type="EMBL" id="JAGSYN010000173">
    <property type="protein sequence ID" value="KAG7662506.1"/>
    <property type="molecule type" value="Genomic_DNA"/>
</dbReference>
<evidence type="ECO:0000259" key="2">
    <source>
        <dbReference type="PROSITE" id="PS50086"/>
    </source>
</evidence>
<feature type="compositionally biased region" description="Low complexity" evidence="1">
    <location>
        <begin position="518"/>
        <end position="535"/>
    </location>
</feature>
<organism evidence="3 4">
    <name type="scientific">[Candida] subhashii</name>
    <dbReference type="NCBI Taxonomy" id="561895"/>
    <lineage>
        <taxon>Eukaryota</taxon>
        <taxon>Fungi</taxon>
        <taxon>Dikarya</taxon>
        <taxon>Ascomycota</taxon>
        <taxon>Saccharomycotina</taxon>
        <taxon>Pichiomycetes</taxon>
        <taxon>Debaryomycetaceae</taxon>
        <taxon>Spathaspora</taxon>
    </lineage>
</organism>
<reference evidence="3 4" key="1">
    <citation type="journal article" date="2021" name="DNA Res.">
        <title>Genome analysis of Candida subhashii reveals its hybrid nature and dual mitochondrial genome conformations.</title>
        <authorList>
            <person name="Mixao V."/>
            <person name="Hegedusova E."/>
            <person name="Saus E."/>
            <person name="Pryszcz L.P."/>
            <person name="Cillingova A."/>
            <person name="Nosek J."/>
            <person name="Gabaldon T."/>
        </authorList>
    </citation>
    <scope>NUCLEOTIDE SEQUENCE [LARGE SCALE GENOMIC DNA]</scope>
    <source>
        <strain evidence="3 4">CBS 10753</strain>
    </source>
</reference>
<feature type="region of interest" description="Disordered" evidence="1">
    <location>
        <begin position="518"/>
        <end position="537"/>
    </location>
</feature>
<dbReference type="GeneID" id="73470770"/>
<comment type="caution">
    <text evidence="3">The sequence shown here is derived from an EMBL/GenBank/DDBJ whole genome shotgun (WGS) entry which is preliminary data.</text>
</comment>
<feature type="region of interest" description="Disordered" evidence="1">
    <location>
        <begin position="133"/>
        <end position="177"/>
    </location>
</feature>
<dbReference type="InterPro" id="IPR000195">
    <property type="entry name" value="Rab-GAP-TBC_dom"/>
</dbReference>
<evidence type="ECO:0000313" key="4">
    <source>
        <dbReference type="Proteomes" id="UP000694255"/>
    </source>
</evidence>
<keyword evidence="4" id="KW-1185">Reference proteome</keyword>
<gene>
    <name evidence="3" type="ORF">J8A68_003970</name>
</gene>
<evidence type="ECO:0000313" key="3">
    <source>
        <dbReference type="EMBL" id="KAG7662506.1"/>
    </source>
</evidence>
<sequence>MTESCKSSTRSPSSSPLDSPLLSASTTTAEEFEDYDEDFGALIQKVKSRQQQQQEEEDRKPSFKYDLEIFNLCKEYLNTKNHHGLALIARQKGIPPFLRFKVWPILLKYHPFVLNPFIQPDTDIIHEASTRLSNNNNETTNNDDSNCNSNTSGSSTASTSSNPSDNESDIPSSNDPNEIIRSKIKRDLSKYIQRLKYSQSKYIISDLEREILSILENSILKFSIKWGKIIKYDSSLTWMALNLAEWFPPIPKTPWVLMGRDQQSSINNLLTINLLDDYSNYIDNIPDLKRYLEQLIYNDERISNMSFHDVYERLVLVLLHCPEPSRRRSPLVNNESEKNKNQQIQFSLESPLKVNKTTLPITGGTIEERVSYFIYCLRKVMPELSQFFHEEQILTKFGGGGGGLDDEWLIWWLKFCGSKVWSRYDRGRIWDLLLGWRLKNPKRDFNYYYEKLNYVNRNTLDKLGPDIFWSLSNEEEDEKLPNENTEDGVLKHNNSFRDLIQELNNEFHISTISGATKTASTTSSQSSAPSSSALSKGNTNPNLSIPFSRIDPHISLIFISLALLKSKENLLVELDQHEIRQLLSRLPSKSYNYKSKKKQHQHQQQQKQQQQQQQQQAEANSAPSTTPSSSLSTSPNDLSLETGGGMSNSIIISNDSSSDHKVNFIDNIIQESGELWRKWLWSEMVDDN</sequence>
<dbReference type="AlphaFoldDB" id="A0A8J5UL20"/>
<feature type="compositionally biased region" description="Low complexity" evidence="1">
    <location>
        <begin position="133"/>
        <end position="165"/>
    </location>
</feature>
<dbReference type="RefSeq" id="XP_049262739.1">
    <property type="nucleotide sequence ID" value="XM_049407879.1"/>
</dbReference>
<accession>A0A8J5UL20</accession>
<feature type="region of interest" description="Disordered" evidence="1">
    <location>
        <begin position="592"/>
        <end position="645"/>
    </location>
</feature>
<feature type="domain" description="Rab-GAP TBC" evidence="2">
    <location>
        <begin position="93"/>
        <end position="437"/>
    </location>
</feature>
<proteinExistence type="predicted"/>
<name>A0A8J5UL20_9ASCO</name>
<evidence type="ECO:0000256" key="1">
    <source>
        <dbReference type="SAM" id="MobiDB-lite"/>
    </source>
</evidence>
<dbReference type="Proteomes" id="UP000694255">
    <property type="component" value="Unassembled WGS sequence"/>
</dbReference>
<dbReference type="PROSITE" id="PS50086">
    <property type="entry name" value="TBC_RABGAP"/>
    <property type="match status" value="1"/>
</dbReference>
<feature type="compositionally biased region" description="Low complexity" evidence="1">
    <location>
        <begin position="602"/>
        <end position="640"/>
    </location>
</feature>
<protein>
    <submittedName>
        <fullName evidence="3">OCA5</fullName>
    </submittedName>
</protein>
<dbReference type="OrthoDB" id="27140at2759"/>
<dbReference type="SMART" id="SM00164">
    <property type="entry name" value="TBC"/>
    <property type="match status" value="1"/>
</dbReference>